<gene>
    <name evidence="2 3" type="primary">def</name>
    <name evidence="3" type="ORF">SAP269_10290</name>
</gene>
<dbReference type="RefSeq" id="WP_353307075.1">
    <property type="nucleotide sequence ID" value="NZ_AP028955.1"/>
</dbReference>
<keyword evidence="2" id="KW-0378">Hydrolase</keyword>
<dbReference type="EMBL" id="AP028955">
    <property type="protein sequence ID" value="BET38440.1"/>
    <property type="molecule type" value="Genomic_DNA"/>
</dbReference>
<dbReference type="Proteomes" id="UP001473424">
    <property type="component" value="Chromosome"/>
</dbReference>
<evidence type="ECO:0000256" key="1">
    <source>
        <dbReference type="ARBA" id="ARBA00010759"/>
    </source>
</evidence>
<name>A0ABN7BU43_9MOLU</name>
<dbReference type="PRINTS" id="PR01576">
    <property type="entry name" value="PDEFORMYLASE"/>
</dbReference>
<comment type="similarity">
    <text evidence="1 2">Belongs to the polypeptide deformylase family.</text>
</comment>
<keyword evidence="2" id="KW-0479">Metal-binding</keyword>
<dbReference type="NCBIfam" id="TIGR00079">
    <property type="entry name" value="pept_deformyl"/>
    <property type="match status" value="1"/>
</dbReference>
<dbReference type="PANTHER" id="PTHR10458">
    <property type="entry name" value="PEPTIDE DEFORMYLASE"/>
    <property type="match status" value="1"/>
</dbReference>
<feature type="active site" evidence="2">
    <location>
        <position position="173"/>
    </location>
</feature>
<evidence type="ECO:0000256" key="2">
    <source>
        <dbReference type="HAMAP-Rule" id="MF_00163"/>
    </source>
</evidence>
<dbReference type="PANTHER" id="PTHR10458:SF22">
    <property type="entry name" value="PEPTIDE DEFORMYLASE"/>
    <property type="match status" value="1"/>
</dbReference>
<keyword evidence="2" id="KW-0648">Protein biosynthesis</keyword>
<organism evidence="3 4">
    <name type="scientific">Spiroplasma ixodetis</name>
    <dbReference type="NCBI Taxonomy" id="2141"/>
    <lineage>
        <taxon>Bacteria</taxon>
        <taxon>Bacillati</taxon>
        <taxon>Mycoplasmatota</taxon>
        <taxon>Mollicutes</taxon>
        <taxon>Entomoplasmatales</taxon>
        <taxon>Spiroplasmataceae</taxon>
        <taxon>Spiroplasma</taxon>
    </lineage>
</organism>
<evidence type="ECO:0000313" key="4">
    <source>
        <dbReference type="Proteomes" id="UP001473424"/>
    </source>
</evidence>
<feature type="binding site" evidence="2">
    <location>
        <position position="176"/>
    </location>
    <ligand>
        <name>Fe cation</name>
        <dbReference type="ChEBI" id="CHEBI:24875"/>
    </ligand>
</feature>
<protein>
    <recommendedName>
        <fullName evidence="2">Peptide deformylase</fullName>
        <shortName evidence="2">PDF</shortName>
        <ecNumber evidence="2">3.5.1.88</ecNumber>
    </recommendedName>
    <alternativeName>
        <fullName evidence="2">Polypeptide deformylase</fullName>
    </alternativeName>
</protein>
<dbReference type="EC" id="3.5.1.88" evidence="2"/>
<feature type="binding site" evidence="2">
    <location>
        <position position="172"/>
    </location>
    <ligand>
        <name>Fe cation</name>
        <dbReference type="ChEBI" id="CHEBI:24875"/>
    </ligand>
</feature>
<dbReference type="PIRSF" id="PIRSF004749">
    <property type="entry name" value="Pep_def"/>
    <property type="match status" value="1"/>
</dbReference>
<sequence length="201" mass="23207">MKGSAMLNKLQNEVPSASWITEDTKPSLLKPCADVILPLTPKYENIMKRMIDWVKASQDKEFNANNILTEAIGIAAPQIGENIKMYYILLPITDKNEKIIYYEHALINPKIIGKSEQIAYLKKGEGCLSVTNHPHEGLVPRNYKINVTGYDYLKKKKVTLTVRGYEAIVFQHEQDHLEGKLFYHHINKDNHWLNDDKWIMI</sequence>
<dbReference type="Gene3D" id="3.90.45.10">
    <property type="entry name" value="Peptide deformylase"/>
    <property type="match status" value="1"/>
</dbReference>
<dbReference type="HAMAP" id="MF_00163">
    <property type="entry name" value="Pep_deformylase"/>
    <property type="match status" value="1"/>
</dbReference>
<dbReference type="Pfam" id="PF01327">
    <property type="entry name" value="Pep_deformylase"/>
    <property type="match status" value="1"/>
</dbReference>
<reference evidence="4" key="1">
    <citation type="journal article" date="2024" name="FEMS Microbiol. Lett.">
        <title>Genomic insights into Spiroplasma endosymbionts that induce male-killing and protective phenotypes in the pea aphid.</title>
        <authorList>
            <person name="Arai H."/>
            <person name="Legeai F."/>
            <person name="Kageyama D."/>
            <person name="Sugio A."/>
            <person name="Simon J.C."/>
        </authorList>
    </citation>
    <scope>NUCLEOTIDE SEQUENCE [LARGE SCALE GENOMIC DNA]</scope>
    <source>
        <strain evidence="4">sAp269</strain>
    </source>
</reference>
<comment type="catalytic activity">
    <reaction evidence="2">
        <text>N-terminal N-formyl-L-methionyl-[peptide] + H2O = N-terminal L-methionyl-[peptide] + formate</text>
        <dbReference type="Rhea" id="RHEA:24420"/>
        <dbReference type="Rhea" id="RHEA-COMP:10639"/>
        <dbReference type="Rhea" id="RHEA-COMP:10640"/>
        <dbReference type="ChEBI" id="CHEBI:15377"/>
        <dbReference type="ChEBI" id="CHEBI:15740"/>
        <dbReference type="ChEBI" id="CHEBI:49298"/>
        <dbReference type="ChEBI" id="CHEBI:64731"/>
        <dbReference type="EC" id="3.5.1.88"/>
    </reaction>
</comment>
<feature type="binding site" evidence="2">
    <location>
        <position position="127"/>
    </location>
    <ligand>
        <name>Fe cation</name>
        <dbReference type="ChEBI" id="CHEBI:24875"/>
    </ligand>
</feature>
<dbReference type="InterPro" id="IPR036821">
    <property type="entry name" value="Peptide_deformylase_sf"/>
</dbReference>
<evidence type="ECO:0000313" key="3">
    <source>
        <dbReference type="EMBL" id="BET38440.1"/>
    </source>
</evidence>
<comment type="cofactor">
    <cofactor evidence="2">
        <name>Fe(2+)</name>
        <dbReference type="ChEBI" id="CHEBI:29033"/>
    </cofactor>
    <text evidence="2">Binds 1 Fe(2+) ion.</text>
</comment>
<dbReference type="InterPro" id="IPR023635">
    <property type="entry name" value="Peptide_deformylase"/>
</dbReference>
<proteinExistence type="inferred from homology"/>
<comment type="function">
    <text evidence="2">Removes the formyl group from the N-terminal Met of newly synthesized proteins. Requires at least a dipeptide for an efficient rate of reaction. N-terminal L-methionine is a prerequisite for activity but the enzyme has broad specificity at other positions.</text>
</comment>
<accession>A0ABN7BU43</accession>
<dbReference type="SUPFAM" id="SSF56420">
    <property type="entry name" value="Peptide deformylase"/>
    <property type="match status" value="1"/>
</dbReference>
<keyword evidence="4" id="KW-1185">Reference proteome</keyword>
<keyword evidence="2" id="KW-0408">Iron</keyword>